<dbReference type="InterPro" id="IPR015943">
    <property type="entry name" value="WD40/YVTN_repeat-like_dom_sf"/>
</dbReference>
<dbReference type="Pfam" id="PF01833">
    <property type="entry name" value="TIG"/>
    <property type="match status" value="2"/>
</dbReference>
<evidence type="ECO:0000259" key="3">
    <source>
        <dbReference type="Pfam" id="PF01833"/>
    </source>
</evidence>
<feature type="domain" description="DUF11" evidence="2">
    <location>
        <begin position="431"/>
        <end position="544"/>
    </location>
</feature>
<gene>
    <name evidence="4" type="ordered locus">Acid345_0332</name>
</gene>
<name>Q1IUW3_KORVE</name>
<keyword evidence="1" id="KW-0732">Signal</keyword>
<dbReference type="Gene3D" id="2.60.40.10">
    <property type="entry name" value="Immunoglobulins"/>
    <property type="match status" value="3"/>
</dbReference>
<feature type="domain" description="IPT/TIG" evidence="3">
    <location>
        <begin position="29"/>
        <end position="109"/>
    </location>
</feature>
<evidence type="ECO:0000259" key="2">
    <source>
        <dbReference type="Pfam" id="PF01345"/>
    </source>
</evidence>
<dbReference type="KEGG" id="aba:Acid345_0332"/>
<sequence>MKSSKVELQLCLAIVLCLLACTPLFAAAPTLNSISPKSAPLNTAVTLQLVGANFASNSQVYFNGNAVPTTFSSTTVLQASVPAASVATPGNFAVTVTTPSMGTSAALMFTSYVALPNNSMAYSAATGQLYVSVPSTAGMPYGNSVVAIDPVTGAITKSIFVGSEPNKMAVSADGTVLWVGLDGSSAVRQVSLTAGTAGAKITLGSNTGTNAPPVALSLAALPGSPNSFVVSMTAPLGGTVVAIYDNATRRANTWSASTYSGNALQTNATTSEVYVGGPTYYQPLSYSATGLSVPRLGSSGNFTGSTDDLQVVNGEVYTDLGALYDAETGARNGSLLNGSNLAAGPTFTDTPLGKTFVFDSPTANKYTQVQVFTTSTSALAATFPLNLASNTTGTPSHLLRWGTNGLAVRDNVAIYAFRSAQVTNLAGINADLSVTLAQSGTPTTGNSITYTATVKNAGPATSTNVAFTAQAPATASIVSITPTVGSCSKLNGLSCNLGSLATGATTTVTVVAKQMLAGSVVLNAQVFGSENDPNLANNQASTSVLTITGNPYNGVPTITSISPAAIQAGSGTTMVTVTGTGFSTAASILIDGTALATTVLSSTQATAMVPSTKLASLGWSKINVSNPAPGGGVSYVLPLSVFKVLSAGANHIVYEPFSRKLIASIGAGGSGFTANSVTTIIPDTATVGTTMLLGAAPTSLAVTSDGQALYATLPSVPSVARFNLLAQKLDFTYTVPKGSSFTGTINLRGVSTQPGNVNTVALDLGASNGIGIYDFNSTTKTAALRGSNTGNYTGSCVRYSDSTNLMAFDSDSNLTFNHFAVPAAGFAYSNPTQYSTWSLASFNCFQMNGGYAFANKGGAAIPVSAATTEVGVFKPIPNVTTSTMQVVAPDVSLHVVFYLAQTHSLSSTSAVDGLVTYNQTTYMPNTTIPMGLDLIENTTSFGGVDLVRWGQDGLAALTSTGKIYLLRGGAVVPQLLSTRTAATLTSASVTSVTHGSGNLLISVVGTNFQSGMVLTWNGNYRTTNVTDATHATVAIPASDFASIGAGTITAVNAGAPASSGLSITIN</sequence>
<evidence type="ECO:0000256" key="1">
    <source>
        <dbReference type="SAM" id="SignalP"/>
    </source>
</evidence>
<dbReference type="InterPro" id="IPR014756">
    <property type="entry name" value="Ig_E-set"/>
</dbReference>
<dbReference type="OrthoDB" id="99634at2"/>
<accession>Q1IUW3</accession>
<reference evidence="4 5" key="1">
    <citation type="journal article" date="2009" name="Appl. Environ. Microbiol.">
        <title>Three genomes from the phylum Acidobacteria provide insight into the lifestyles of these microorganisms in soils.</title>
        <authorList>
            <person name="Ward N.L."/>
            <person name="Challacombe J.F."/>
            <person name="Janssen P.H."/>
            <person name="Henrissat B."/>
            <person name="Coutinho P.M."/>
            <person name="Wu M."/>
            <person name="Xie G."/>
            <person name="Haft D.H."/>
            <person name="Sait M."/>
            <person name="Badger J."/>
            <person name="Barabote R.D."/>
            <person name="Bradley B."/>
            <person name="Brettin T.S."/>
            <person name="Brinkac L.M."/>
            <person name="Bruce D."/>
            <person name="Creasy T."/>
            <person name="Daugherty S.C."/>
            <person name="Davidsen T.M."/>
            <person name="DeBoy R.T."/>
            <person name="Detter J.C."/>
            <person name="Dodson R.J."/>
            <person name="Durkin A.S."/>
            <person name="Ganapathy A."/>
            <person name="Gwinn-Giglio M."/>
            <person name="Han C.S."/>
            <person name="Khouri H."/>
            <person name="Kiss H."/>
            <person name="Kothari S.P."/>
            <person name="Madupu R."/>
            <person name="Nelson K.E."/>
            <person name="Nelson W.C."/>
            <person name="Paulsen I."/>
            <person name="Penn K."/>
            <person name="Ren Q."/>
            <person name="Rosovitz M.J."/>
            <person name="Selengut J.D."/>
            <person name="Shrivastava S."/>
            <person name="Sullivan S.A."/>
            <person name="Tapia R."/>
            <person name="Thompson L.S."/>
            <person name="Watkins K.L."/>
            <person name="Yang Q."/>
            <person name="Yu C."/>
            <person name="Zafar N."/>
            <person name="Zhou L."/>
            <person name="Kuske C.R."/>
        </authorList>
    </citation>
    <scope>NUCLEOTIDE SEQUENCE [LARGE SCALE GENOMIC DNA]</scope>
    <source>
        <strain evidence="4 5">Ellin345</strain>
    </source>
</reference>
<dbReference type="SUPFAM" id="SSF81296">
    <property type="entry name" value="E set domains"/>
    <property type="match status" value="3"/>
</dbReference>
<evidence type="ECO:0000313" key="5">
    <source>
        <dbReference type="Proteomes" id="UP000002432"/>
    </source>
</evidence>
<dbReference type="SUPFAM" id="SSF50974">
    <property type="entry name" value="Nitrous oxide reductase, N-terminal domain"/>
    <property type="match status" value="1"/>
</dbReference>
<dbReference type="SUPFAM" id="SSF63829">
    <property type="entry name" value="Calcium-dependent phosphotriesterase"/>
    <property type="match status" value="1"/>
</dbReference>
<evidence type="ECO:0000313" key="4">
    <source>
        <dbReference type="EMBL" id="ABF39337.1"/>
    </source>
</evidence>
<dbReference type="eggNOG" id="COG3391">
    <property type="taxonomic scope" value="Bacteria"/>
</dbReference>
<dbReference type="EMBL" id="CP000360">
    <property type="protein sequence ID" value="ABF39337.1"/>
    <property type="molecule type" value="Genomic_DNA"/>
</dbReference>
<proteinExistence type="predicted"/>
<organism evidence="4 5">
    <name type="scientific">Koribacter versatilis (strain Ellin345)</name>
    <dbReference type="NCBI Taxonomy" id="204669"/>
    <lineage>
        <taxon>Bacteria</taxon>
        <taxon>Pseudomonadati</taxon>
        <taxon>Acidobacteriota</taxon>
        <taxon>Terriglobia</taxon>
        <taxon>Terriglobales</taxon>
        <taxon>Candidatus Korobacteraceae</taxon>
        <taxon>Candidatus Korobacter</taxon>
    </lineage>
</organism>
<feature type="signal peptide" evidence="1">
    <location>
        <begin position="1"/>
        <end position="26"/>
    </location>
</feature>
<dbReference type="Proteomes" id="UP000002432">
    <property type="component" value="Chromosome"/>
</dbReference>
<protein>
    <recommendedName>
        <fullName evidence="6">DUF11 domain-containing protein</fullName>
    </recommendedName>
</protein>
<dbReference type="InterPro" id="IPR002909">
    <property type="entry name" value="IPT_dom"/>
</dbReference>
<dbReference type="Gene3D" id="2.130.10.10">
    <property type="entry name" value="YVTN repeat-like/Quinoprotein amine dehydrogenase"/>
    <property type="match status" value="1"/>
</dbReference>
<dbReference type="STRING" id="204669.Acid345_0332"/>
<dbReference type="InterPro" id="IPR047589">
    <property type="entry name" value="DUF11_rpt"/>
</dbReference>
<dbReference type="InterPro" id="IPR011045">
    <property type="entry name" value="N2O_reductase_N"/>
</dbReference>
<dbReference type="Pfam" id="PF01345">
    <property type="entry name" value="DUF11"/>
    <property type="match status" value="1"/>
</dbReference>
<dbReference type="InterPro" id="IPR001434">
    <property type="entry name" value="OmcB-like_DUF11"/>
</dbReference>
<feature type="chain" id="PRO_5004192034" description="DUF11 domain-containing protein" evidence="1">
    <location>
        <begin position="27"/>
        <end position="1066"/>
    </location>
</feature>
<dbReference type="InterPro" id="IPR013783">
    <property type="entry name" value="Ig-like_fold"/>
</dbReference>
<dbReference type="HOGENOM" id="CLU_004501_0_0_0"/>
<feature type="domain" description="IPT/TIG" evidence="3">
    <location>
        <begin position="556"/>
        <end position="632"/>
    </location>
</feature>
<dbReference type="EnsemblBacteria" id="ABF39337">
    <property type="protein sequence ID" value="ABF39337"/>
    <property type="gene ID" value="Acid345_0332"/>
</dbReference>
<dbReference type="CDD" id="cd00102">
    <property type="entry name" value="IPT"/>
    <property type="match status" value="1"/>
</dbReference>
<dbReference type="NCBIfam" id="TIGR01451">
    <property type="entry name" value="B_ant_repeat"/>
    <property type="match status" value="1"/>
</dbReference>
<dbReference type="RefSeq" id="WP_011521139.1">
    <property type="nucleotide sequence ID" value="NC_008009.1"/>
</dbReference>
<keyword evidence="5" id="KW-1185">Reference proteome</keyword>
<dbReference type="AlphaFoldDB" id="Q1IUW3"/>
<evidence type="ECO:0008006" key="6">
    <source>
        <dbReference type="Google" id="ProtNLM"/>
    </source>
</evidence>